<feature type="compositionally biased region" description="Basic and acidic residues" evidence="2">
    <location>
        <begin position="398"/>
        <end position="411"/>
    </location>
</feature>
<feature type="compositionally biased region" description="Basic and acidic residues" evidence="2">
    <location>
        <begin position="497"/>
        <end position="515"/>
    </location>
</feature>
<evidence type="ECO:0000259" key="3">
    <source>
        <dbReference type="PROSITE" id="PS51232"/>
    </source>
</evidence>
<feature type="domain" description="GBD/FH3" evidence="3">
    <location>
        <begin position="977"/>
        <end position="1337"/>
    </location>
</feature>
<dbReference type="SMART" id="SM00498">
    <property type="entry name" value="FH2"/>
    <property type="match status" value="1"/>
</dbReference>
<feature type="compositionally biased region" description="Gly residues" evidence="2">
    <location>
        <begin position="378"/>
        <end position="388"/>
    </location>
</feature>
<dbReference type="PROSITE" id="PS51232">
    <property type="entry name" value="GBD_FH3"/>
    <property type="match status" value="1"/>
</dbReference>
<comment type="caution">
    <text evidence="5">The sequence shown here is derived from an EMBL/GenBank/DDBJ whole genome shotgun (WGS) entry which is preliminary data.</text>
</comment>
<sequence length="2194" mass="247623">MFNFLSLICFEEQNEEAPKTFLEKADRLIPNLIWEFWMPSYERGYGGPASYGGLHDMGTSKKYSSPSSAYNSGYNRGSSYGTPSRSLSYDPGRYNNSNASSVKDRMKKFVAEPKSYEYSSNRYPSIDRSTLGRDRYSSLDRVSNRSGYLSDYGGSPRSLGSWDRTSSKSGRSYGGGSREGSPVSTRSSRYDYSSSASPYSTYSYKSGSDVSPVTKRYDRQNSGGFDGPPKAASTPIDNTPKRRPSQSSFVPSGIRTRGPITDSESDDSSPEAEKRFGKFLICRGTSPIPEEGEPKKEKNKEPSIAKTKRVKAPSRRVSGRRGHNTVDCATQTNLEQQQRKPRGLPKNLDDNDNSNTFYKYRDKFLAPSIPSMPSTNFSGGGGGGGSRGLRGSYGSKSSYRDKSDTPQEKSSWRQAVYGEAAPARPPMEDTETDTRSIANDEDDRSSRLSRRRRERGGGDEYVSAAEDLRGQRRSGPSRSSSREDMLDERPRRKRHSSKELLDEMEPEGKAGREKPPLTPENLSLRESIEKVKQWKQQLPSPTYYDDENPGDMRRRPGVGAESNFDGRRSRQYSRSASNDSILDDDYDEKLPNKDFRKSRLNKSNNAYPPDQAARQGMKKSGSSSEAFSRDDSPNRMRHGSSRMKRDSSRESILDDRRKSRRENWEASDSAGSQFGFNKEDSPNRNSRHGRSGRSSRQGSREDILSDRGHPQLARQNSVDDQYRHDNRKRPQSNVSNDYYDENDRNMQHSVSQHSLASNATLPDLVPPEGDYNQADNTKRNRKLKNSRAGFISNVQDIDNVLCDEDKQRRGHQNGRYILDSPVPPHPHVPLQPSPVQSPSPQNGDRYDFNQYEGKKQRPSSYSFEAKQQKDKNRSPTMRQSKSHDDKLIDIDDEQIQPERAIKQSAPKSGRGKPSPTAQAMWVTLQQKKGLVAISDFIALCEKPATPKVIEVPGSSDDVNFRGYANGNDMLENLGIDVSKLEDCALQIYRYHSGASQGEYGTYLDLESSIDEQSEELEGFQQERKNTLILRTQLTVRVHAIIEKLLNSSGRDLRRALFSLKQIFQEDKDLVHEFVNNDGLDCLIKVGAEADQNYQNYILRALGQVMLYIDGMEGVIRHNNTIQWLYSLLAARGRLVVKTALKLLLVFVEYTESNTIQLLKAIAAVDCKRGGRPWVNIINILDEKDGSDSELLVYAMTLVNKVLGAVPDQDTFYDITDALEEHGMEKITQKHMSRKGADLDLLAQFQSYEAALKLEDGEDCRNIGQQENLRQVPRMKSGDESRKSRRSLGSGQQKLSKSQSTPILPPHIEEYDPAEALRQKRKKDADFRIPPQEELEVQQPRSRTNRRSLPADAQGQDQYLNVTRRERRERQRTQIKLQQELVKSTEGDRFSIASTSSTSTTSSSGSNHPESSLTTPSLHSSQSDLDVFDTYPNKDMGMSQLNESGYQSFDQNSLDTRNNIENDNHNRNNNRNYRSHEEEVCNNKNRFGGDGISQRRDRFHEEQNGHIPNKKPGVNIHTDGTVTDAKNRFVNKEEERLPLETGRPVGDSTGLIGKAMEGLNKKTPFTPKQPEPPQPTKAPEPKKTESDMQWERIARRLKRPLKLKDMDFTDLKDEDDLDLFEPPQMQMPGGMPPPPPGMPGMPPPPPGMPGMPPPPPPMMPGMAPPPPPPMMAGMPPPPPPPGCPSPTPQHTGPPPPGANLPKSKKTIKIFWKTIPGDVTVPGSKMETIWKDPAPIKLDIEKLEHLFETRTSELKQKKTDTSGKKEITVLDPKRSNGINISLTVLPPPRTIKAAILKMDNSIMNKESIEKILNKLLPTEEEKQLILDAQIANPDIPLGTAEQFLLTLSSINELYARLRLWLFKLEYEQLEQEVSEPLMDLKKGIEELCVNKTFKYILSVLLGIGNFLNGSQARGFSLDFLTKVPEVKDTAHKHSLLHHLCVMILEQFPGTSDLYSEIGPLTRCSRVDWDELEKKLLKMERDCKASWDYLRAIVKHDGASSEFKGKMLVFLADAAERIMILQIIYKRVLNRYHKLLLFMGLPVYAAREQKINAFCKIISEFALEYRTTRDKVIQQQLKKANQRERNRTRGKMINETENFSKSKDAKNDDALYAVLKNGYASCDERGLPGQRIRRKHDAKSLGASKGSITTDSEMYDTGDDELLEACVRTATGQTGRAPRERRRSRSNRKSSFWDSDY</sequence>
<dbReference type="Pfam" id="PF18382">
    <property type="entry name" value="Formin_GBD_N"/>
    <property type="match status" value="1"/>
</dbReference>
<dbReference type="PROSITE" id="PS51444">
    <property type="entry name" value="FH2"/>
    <property type="match status" value="1"/>
</dbReference>
<feature type="compositionally biased region" description="Basic and acidic residues" evidence="2">
    <location>
        <begin position="1578"/>
        <end position="1587"/>
    </location>
</feature>
<feature type="compositionally biased region" description="Basic and acidic residues" evidence="2">
    <location>
        <begin position="292"/>
        <end position="303"/>
    </location>
</feature>
<feature type="region of interest" description="Disordered" evidence="2">
    <location>
        <begin position="814"/>
        <end position="916"/>
    </location>
</feature>
<feature type="domain" description="FH2" evidence="4">
    <location>
        <begin position="1695"/>
        <end position="2088"/>
    </location>
</feature>
<dbReference type="Gene3D" id="1.20.58.2220">
    <property type="entry name" value="Formin, FH2 domain"/>
    <property type="match status" value="1"/>
</dbReference>
<evidence type="ECO:0000259" key="4">
    <source>
        <dbReference type="PROSITE" id="PS51444"/>
    </source>
</evidence>
<dbReference type="GO" id="GO:0005856">
    <property type="term" value="C:cytoskeleton"/>
    <property type="evidence" value="ECO:0007669"/>
    <property type="project" value="TreeGrafter"/>
</dbReference>
<dbReference type="EMBL" id="JAZGQO010000006">
    <property type="protein sequence ID" value="KAK6184721.1"/>
    <property type="molecule type" value="Genomic_DNA"/>
</dbReference>
<keyword evidence="1" id="KW-0009">Actin-binding</keyword>
<feature type="compositionally biased region" description="Pro residues" evidence="2">
    <location>
        <begin position="821"/>
        <end position="837"/>
    </location>
</feature>
<dbReference type="GO" id="GO:0005737">
    <property type="term" value="C:cytoplasm"/>
    <property type="evidence" value="ECO:0007669"/>
    <property type="project" value="TreeGrafter"/>
</dbReference>
<dbReference type="SUPFAM" id="SSF101447">
    <property type="entry name" value="Formin homology 2 domain (FH2 domain)"/>
    <property type="match status" value="1"/>
</dbReference>
<dbReference type="GO" id="GO:0051015">
    <property type="term" value="F:actin filament binding"/>
    <property type="evidence" value="ECO:0007669"/>
    <property type="project" value="TreeGrafter"/>
</dbReference>
<feature type="compositionally biased region" description="Polar residues" evidence="2">
    <location>
        <begin position="1412"/>
        <end position="1423"/>
    </location>
</feature>
<dbReference type="PANTHER" id="PTHR45920:SF4">
    <property type="entry name" value="FORMIN HOMOLOGY 2 DOMAIN CONTAINING, ISOFORM I"/>
    <property type="match status" value="1"/>
</dbReference>
<accession>A0AAN8Q1X2</accession>
<feature type="region of interest" description="Disordered" evidence="2">
    <location>
        <begin position="1669"/>
        <end position="1701"/>
    </location>
</feature>
<dbReference type="InterPro" id="IPR041387">
    <property type="entry name" value="FHOD1_GBD_N"/>
</dbReference>
<feature type="compositionally biased region" description="Basic and acidic residues" evidence="2">
    <location>
        <begin position="480"/>
        <end position="490"/>
    </location>
</feature>
<gene>
    <name evidence="5" type="ORF">SNE40_007132</name>
</gene>
<feature type="region of interest" description="Disordered" evidence="2">
    <location>
        <begin position="2127"/>
        <end position="2153"/>
    </location>
</feature>
<dbReference type="FunFam" id="1.25.10.10:FF:000056">
    <property type="entry name" value="FH1/FH2 domain-containing protein 3 isoform X1"/>
    <property type="match status" value="1"/>
</dbReference>
<feature type="compositionally biased region" description="Basic residues" evidence="2">
    <location>
        <begin position="2176"/>
        <end position="2185"/>
    </location>
</feature>
<feature type="compositionally biased region" description="Low complexity" evidence="2">
    <location>
        <begin position="179"/>
        <end position="206"/>
    </location>
</feature>
<feature type="compositionally biased region" description="Basic residues" evidence="2">
    <location>
        <begin position="306"/>
        <end position="323"/>
    </location>
</feature>
<dbReference type="SUPFAM" id="SSF48371">
    <property type="entry name" value="ARM repeat"/>
    <property type="match status" value="1"/>
</dbReference>
<feature type="compositionally biased region" description="Polar residues" evidence="2">
    <location>
        <begin position="1438"/>
        <end position="1455"/>
    </location>
</feature>
<feature type="region of interest" description="Disordered" evidence="2">
    <location>
        <begin position="1625"/>
        <end position="1646"/>
    </location>
</feature>
<feature type="compositionally biased region" description="Basic and acidic residues" evidence="2">
    <location>
        <begin position="698"/>
        <end position="709"/>
    </location>
</feature>
<dbReference type="InterPro" id="IPR015425">
    <property type="entry name" value="FH2_Formin"/>
</dbReference>
<evidence type="ECO:0000256" key="2">
    <source>
        <dbReference type="SAM" id="MobiDB-lite"/>
    </source>
</evidence>
<dbReference type="InterPro" id="IPR042201">
    <property type="entry name" value="FH2_Formin_sf"/>
</dbReference>
<feature type="compositionally biased region" description="Basic and acidic residues" evidence="2">
    <location>
        <begin position="1362"/>
        <end position="1371"/>
    </location>
</feature>
<feature type="region of interest" description="Disordered" evidence="2">
    <location>
        <begin position="1265"/>
        <end position="1475"/>
    </location>
</feature>
<feature type="compositionally biased region" description="Basic and acidic residues" evidence="2">
    <location>
        <begin position="1306"/>
        <end position="1326"/>
    </location>
</feature>
<feature type="region of interest" description="Disordered" evidence="2">
    <location>
        <begin position="1559"/>
        <end position="1587"/>
    </location>
</feature>
<proteinExistence type="predicted"/>
<feature type="compositionally biased region" description="Low complexity" evidence="2">
    <location>
        <begin position="1286"/>
        <end position="1299"/>
    </location>
</feature>
<dbReference type="Pfam" id="PF24959">
    <property type="entry name" value="FH3_FHOD1-3"/>
    <property type="match status" value="1"/>
</dbReference>
<evidence type="ECO:0000313" key="5">
    <source>
        <dbReference type="EMBL" id="KAK6184721.1"/>
    </source>
</evidence>
<dbReference type="Proteomes" id="UP001347796">
    <property type="component" value="Unassembled WGS sequence"/>
</dbReference>
<feature type="compositionally biased region" description="Polar residues" evidence="2">
    <location>
        <begin position="65"/>
        <end position="87"/>
    </location>
</feature>
<feature type="compositionally biased region" description="Pro residues" evidence="2">
    <location>
        <begin position="1566"/>
        <end position="1577"/>
    </location>
</feature>
<dbReference type="InterPro" id="IPR011989">
    <property type="entry name" value="ARM-like"/>
</dbReference>
<feature type="compositionally biased region" description="Basic and acidic residues" evidence="2">
    <location>
        <begin position="844"/>
        <end position="855"/>
    </location>
</feature>
<feature type="region of interest" description="Disordered" evidence="2">
    <location>
        <begin position="144"/>
        <end position="787"/>
    </location>
</feature>
<feature type="compositionally biased region" description="Pro residues" evidence="2">
    <location>
        <begin position="1629"/>
        <end position="1646"/>
    </location>
</feature>
<dbReference type="InterPro" id="IPR016024">
    <property type="entry name" value="ARM-type_fold"/>
</dbReference>
<feature type="region of interest" description="Disordered" evidence="2">
    <location>
        <begin position="65"/>
        <end position="100"/>
    </location>
</feature>
<dbReference type="Pfam" id="PF02181">
    <property type="entry name" value="FH2"/>
    <property type="match status" value="1"/>
</dbReference>
<dbReference type="InterPro" id="IPR056771">
    <property type="entry name" value="FH3_FHOD1-3-like"/>
</dbReference>
<dbReference type="Gene3D" id="1.25.10.10">
    <property type="entry name" value="Leucine-rich Repeat Variant"/>
    <property type="match status" value="1"/>
</dbReference>
<name>A0AAN8Q1X2_PATCE</name>
<dbReference type="PANTHER" id="PTHR45920">
    <property type="entry name" value="FORMIN HOMOLOGY 2 DOMAIN CONTAINING, ISOFORM I"/>
    <property type="match status" value="1"/>
</dbReference>
<feature type="compositionally biased region" description="Polar residues" evidence="2">
    <location>
        <begin position="747"/>
        <end position="760"/>
    </location>
</feature>
<protein>
    <recommendedName>
        <fullName evidence="7">FH1/FH2 domain-containing protein 3</fullName>
    </recommendedName>
</protein>
<keyword evidence="6" id="KW-1185">Reference proteome</keyword>
<feature type="compositionally biased region" description="Basic and acidic residues" evidence="2">
    <location>
        <begin position="588"/>
        <end position="597"/>
    </location>
</feature>
<dbReference type="InterPro" id="IPR014768">
    <property type="entry name" value="GBD/FH3_dom"/>
</dbReference>
<reference evidence="5 6" key="1">
    <citation type="submission" date="2024-01" db="EMBL/GenBank/DDBJ databases">
        <title>The genome of the rayed Mediterranean limpet Patella caerulea (Linnaeus, 1758).</title>
        <authorList>
            <person name="Anh-Thu Weber A."/>
            <person name="Halstead-Nussloch G."/>
        </authorList>
    </citation>
    <scope>NUCLEOTIDE SEQUENCE [LARGE SCALE GENOMIC DNA]</scope>
    <source>
        <strain evidence="5">AATW-2023a</strain>
        <tissue evidence="5">Whole specimen</tissue>
    </source>
</reference>
<evidence type="ECO:0008006" key="7">
    <source>
        <dbReference type="Google" id="ProtNLM"/>
    </source>
</evidence>
<feature type="compositionally biased region" description="Polar residues" evidence="2">
    <location>
        <begin position="327"/>
        <end position="336"/>
    </location>
</feature>
<feature type="compositionally biased region" description="Pro residues" evidence="2">
    <location>
        <begin position="1669"/>
        <end position="1697"/>
    </location>
</feature>
<evidence type="ECO:0000313" key="6">
    <source>
        <dbReference type="Proteomes" id="UP001347796"/>
    </source>
</evidence>
<feature type="compositionally biased region" description="Basic and acidic residues" evidence="2">
    <location>
        <begin position="643"/>
        <end position="664"/>
    </location>
</feature>
<feature type="region of interest" description="Disordered" evidence="2">
    <location>
        <begin position="2166"/>
        <end position="2194"/>
    </location>
</feature>
<organism evidence="5 6">
    <name type="scientific">Patella caerulea</name>
    <name type="common">Rayed Mediterranean limpet</name>
    <dbReference type="NCBI Taxonomy" id="87958"/>
    <lineage>
        <taxon>Eukaryota</taxon>
        <taxon>Metazoa</taxon>
        <taxon>Spiralia</taxon>
        <taxon>Lophotrochozoa</taxon>
        <taxon>Mollusca</taxon>
        <taxon>Gastropoda</taxon>
        <taxon>Patellogastropoda</taxon>
        <taxon>Patelloidea</taxon>
        <taxon>Patellidae</taxon>
        <taxon>Patella</taxon>
    </lineage>
</organism>
<evidence type="ECO:0000256" key="1">
    <source>
        <dbReference type="ARBA" id="ARBA00023203"/>
    </source>
</evidence>
<dbReference type="GO" id="GO:0030866">
    <property type="term" value="P:cortical actin cytoskeleton organization"/>
    <property type="evidence" value="ECO:0007669"/>
    <property type="project" value="TreeGrafter"/>
</dbReference>
<feature type="compositionally biased region" description="Low complexity" evidence="2">
    <location>
        <begin position="1390"/>
        <end position="1411"/>
    </location>
</feature>